<protein>
    <submittedName>
        <fullName evidence="1">DUF3363 domain-containing protein</fullName>
    </submittedName>
</protein>
<accession>A0A518RCN1</accession>
<proteinExistence type="predicted"/>
<dbReference type="KEGG" id="ssua:FPZ54_03700"/>
<dbReference type="EMBL" id="CP042239">
    <property type="protein sequence ID" value="QDX25217.1"/>
    <property type="molecule type" value="Genomic_DNA"/>
</dbReference>
<dbReference type="RefSeq" id="WP_145845097.1">
    <property type="nucleotide sequence ID" value="NZ_CP042239.1"/>
</dbReference>
<dbReference type="Pfam" id="PF11843">
    <property type="entry name" value="DUF3363"/>
    <property type="match status" value="1"/>
</dbReference>
<dbReference type="InterPro" id="IPR021795">
    <property type="entry name" value="DUF3363"/>
</dbReference>
<reference evidence="1 2" key="1">
    <citation type="submission" date="2019-07" db="EMBL/GenBank/DDBJ databases">
        <title>Sphingomonas alkalisoli sp. nov., isolated from rhizosphere soil of Suaedae salsa.</title>
        <authorList>
            <person name="Zhang H."/>
            <person name="Xu L."/>
            <person name="Zhang J.-X."/>
            <person name="Sun J.-Q."/>
        </authorList>
    </citation>
    <scope>NUCLEOTIDE SEQUENCE [LARGE SCALE GENOMIC DNA]</scope>
    <source>
        <strain evidence="1 2">XS-10</strain>
    </source>
</reference>
<keyword evidence="2" id="KW-1185">Reference proteome</keyword>
<evidence type="ECO:0000313" key="1">
    <source>
        <dbReference type="EMBL" id="QDX25217.1"/>
    </source>
</evidence>
<name>A0A518RCN1_9SPHN</name>
<dbReference type="OrthoDB" id="9809969at2"/>
<dbReference type="NCBIfam" id="NF041267">
    <property type="entry name" value="relax_RlxS"/>
    <property type="match status" value="1"/>
</dbReference>
<organism evidence="1 2">
    <name type="scientific">Sphingomonas suaedae</name>
    <dbReference type="NCBI Taxonomy" id="2599297"/>
    <lineage>
        <taxon>Bacteria</taxon>
        <taxon>Pseudomonadati</taxon>
        <taxon>Pseudomonadota</taxon>
        <taxon>Alphaproteobacteria</taxon>
        <taxon>Sphingomonadales</taxon>
        <taxon>Sphingomonadaceae</taxon>
        <taxon>Sphingomonas</taxon>
    </lineage>
</organism>
<evidence type="ECO:0000313" key="2">
    <source>
        <dbReference type="Proteomes" id="UP000318055"/>
    </source>
</evidence>
<sequence length="653" mass="72905">MADDDFELWLGRVGADRPFAHQLRKAVNLAGGAPRSSATRARRFDGSQIGRASGIGRVLRSSDRYAGFRARRVVVKARFVKLAGKGASAAVAHLRYLQRDGTTREGERGTLYGPDRDIADGRAFLERGAGDRHQFRFIVAPEDGAQYDDLKPLVRRWMSQVEQDLGTKLDWVAVDHFNTGHPHSHVLVRGVDDHGKDLIIAREYIGRGLAARAAELVNLDLGPRTDREILEARQREIAQERFTSIDRRLLAARDIDGLVSSWNKDGIEQSLRAARLGTLARMGLATEGEKGRYRLADDLEETLRTMGRRGDVIATMHEQMKSHAPEVPPQDYAIYDPAEGKPLVGRIVATGLADEHHDRHYLIVAATDGRSHYVELGRRSVSQTLDHPEIVRVVPRVPEVREVDRTIADIASANGGIYSVEHHLRRDASASRHFAEAHVRRLEALRRGRVGVERLADGSWKIAPDHLEQVLAHERSAAAAGPVELETLSVMRLDQQHSHDGVTWLDEQQLSDAPEPLARGFGAQVRQALALRRQWLIEQGFAWRDGDVIRFQQGMLDELRRRELRQVAGQLSKELGLGYTEYRGGKIEGIYRRAVQIGASKVAVIEKSKEFTLVPWRPALENQLGRHVSGIVRGGSISWSFGRRRPGPELAGV</sequence>
<dbReference type="AlphaFoldDB" id="A0A518RCN1"/>
<dbReference type="Proteomes" id="UP000318055">
    <property type="component" value="Chromosome"/>
</dbReference>
<gene>
    <name evidence="1" type="ORF">FPZ54_03700</name>
</gene>